<evidence type="ECO:0000313" key="1">
    <source>
        <dbReference type="EMBL" id="PQM33968.1"/>
    </source>
</evidence>
<dbReference type="Proteomes" id="UP000250321">
    <property type="component" value="Unassembled WGS sequence"/>
</dbReference>
<evidence type="ECO:0000313" key="2">
    <source>
        <dbReference type="Proteomes" id="UP000250321"/>
    </source>
</evidence>
<name>A0A314UA28_PRUYE</name>
<dbReference type="OrthoDB" id="809632at2759"/>
<sequence>MQLKVFQLQIISSSGLSRSHWIRSSNDMSFLKPSSSLSNPICAAGSLAEKTGYTVLSSTLMRFSSYHIFYKHMHAFNIDVKITSQDYNLYVLVLSTFGVGRVIKSKDSDYVEGDIVVSPFTIV</sequence>
<proteinExistence type="predicted"/>
<reference evidence="1 2" key="1">
    <citation type="submission" date="2018-02" db="EMBL/GenBank/DDBJ databases">
        <title>Draft genome of wild Prunus yedoensis var. nudiflora.</title>
        <authorList>
            <person name="Baek S."/>
            <person name="Kim J.-H."/>
            <person name="Choi K."/>
            <person name="Kim G.-B."/>
            <person name="Cho A."/>
            <person name="Jang H."/>
            <person name="Shin C.-H."/>
            <person name="Yu H.-J."/>
            <person name="Mun J.-H."/>
        </authorList>
    </citation>
    <scope>NUCLEOTIDE SEQUENCE [LARGE SCALE GENOMIC DNA]</scope>
    <source>
        <strain evidence="2">cv. Jeju island</strain>
        <tissue evidence="1">Leaf</tissue>
    </source>
</reference>
<gene>
    <name evidence="1" type="ORF">Pyn_00462</name>
</gene>
<keyword evidence="2" id="KW-1185">Reference proteome</keyword>
<comment type="caution">
    <text evidence="1">The sequence shown here is derived from an EMBL/GenBank/DDBJ whole genome shotgun (WGS) entry which is preliminary data.</text>
</comment>
<protein>
    <submittedName>
        <fullName evidence="1">Uncharacterized protein</fullName>
    </submittedName>
</protein>
<dbReference type="AlphaFoldDB" id="A0A314UA28"/>
<dbReference type="EMBL" id="PJQY01003848">
    <property type="protein sequence ID" value="PQM33968.1"/>
    <property type="molecule type" value="Genomic_DNA"/>
</dbReference>
<organism evidence="1 2">
    <name type="scientific">Prunus yedoensis var. nudiflora</name>
    <dbReference type="NCBI Taxonomy" id="2094558"/>
    <lineage>
        <taxon>Eukaryota</taxon>
        <taxon>Viridiplantae</taxon>
        <taxon>Streptophyta</taxon>
        <taxon>Embryophyta</taxon>
        <taxon>Tracheophyta</taxon>
        <taxon>Spermatophyta</taxon>
        <taxon>Magnoliopsida</taxon>
        <taxon>eudicotyledons</taxon>
        <taxon>Gunneridae</taxon>
        <taxon>Pentapetalae</taxon>
        <taxon>rosids</taxon>
        <taxon>fabids</taxon>
        <taxon>Rosales</taxon>
        <taxon>Rosaceae</taxon>
        <taxon>Amygdaloideae</taxon>
        <taxon>Amygdaleae</taxon>
        <taxon>Prunus</taxon>
    </lineage>
</organism>
<accession>A0A314UA28</accession>